<evidence type="ECO:0000313" key="1">
    <source>
        <dbReference type="EMBL" id="TSI12147.1"/>
    </source>
</evidence>
<dbReference type="Proteomes" id="UP000316406">
    <property type="component" value="Unassembled WGS sequence"/>
</dbReference>
<sequence>MNTTRCPSRTRALTYLSSFGGQSTIRVLHPARVSFAQGLAGLTAAHAAGVQFVPRTFVDADGFPLGLWIHVLQTRHAKGTLSRSEREAYLCASGILDVREQQFIDGVAHIQAHAGTRAPIGANHACDDGFPLSGFITEFPDSVSIDPDRRKTIVKDILGVSRLSEHRFFRTGRAALKTNTTDESSSTAEATRPHEPFRLDGISDAQYLNLYQSWRDRHPDRVEVPIDERFVGFRLGKWFSTLTSNRGAERATQLRSMVSAIAPSVRFLSRTSVEETRVRQTVTKLRGFAVAQSPKPEVMRHLAASALMTSPLSAQDEADIDQAGYTHLVNHLRTQGAAAA</sequence>
<evidence type="ECO:0000313" key="2">
    <source>
        <dbReference type="Proteomes" id="UP000316406"/>
    </source>
</evidence>
<dbReference type="EMBL" id="VLTK01000021">
    <property type="protein sequence ID" value="TSI12147.1"/>
    <property type="molecule type" value="Genomic_DNA"/>
</dbReference>
<dbReference type="OrthoDB" id="9776021at2"/>
<reference evidence="1 2" key="1">
    <citation type="submission" date="2019-07" db="EMBL/GenBank/DDBJ databases">
        <title>Draft genome sequence of Brevibacterium aurantiacum XU54 isolated from Xinjiang China.</title>
        <authorList>
            <person name="Xu X."/>
        </authorList>
    </citation>
    <scope>NUCLEOTIDE SEQUENCE [LARGE SCALE GENOMIC DNA]</scope>
    <source>
        <strain evidence="1 2">XU54</strain>
    </source>
</reference>
<keyword evidence="2" id="KW-1185">Reference proteome</keyword>
<name>A0A556C3W4_BREAU</name>
<dbReference type="AlphaFoldDB" id="A0A556C3W4"/>
<gene>
    <name evidence="1" type="ORF">FO013_20965</name>
</gene>
<protein>
    <submittedName>
        <fullName evidence="1">Uncharacterized protein</fullName>
    </submittedName>
</protein>
<proteinExistence type="predicted"/>
<accession>A0A556C3W4</accession>
<organism evidence="1 2">
    <name type="scientific">Brevibacterium aurantiacum</name>
    <dbReference type="NCBI Taxonomy" id="273384"/>
    <lineage>
        <taxon>Bacteria</taxon>
        <taxon>Bacillati</taxon>
        <taxon>Actinomycetota</taxon>
        <taxon>Actinomycetes</taxon>
        <taxon>Micrococcales</taxon>
        <taxon>Brevibacteriaceae</taxon>
        <taxon>Brevibacterium</taxon>
    </lineage>
</organism>
<dbReference type="RefSeq" id="WP_143924505.1">
    <property type="nucleotide sequence ID" value="NZ_VLTK01000021.1"/>
</dbReference>
<comment type="caution">
    <text evidence="1">The sequence shown here is derived from an EMBL/GenBank/DDBJ whole genome shotgun (WGS) entry which is preliminary data.</text>
</comment>